<feature type="compositionally biased region" description="Gly residues" evidence="1">
    <location>
        <begin position="326"/>
        <end position="335"/>
    </location>
</feature>
<dbReference type="PRINTS" id="PR01217">
    <property type="entry name" value="PRICHEXTENSN"/>
</dbReference>
<dbReference type="Proteomes" id="UP001516023">
    <property type="component" value="Unassembled WGS sequence"/>
</dbReference>
<feature type="compositionally biased region" description="Low complexity" evidence="1">
    <location>
        <begin position="239"/>
        <end position="279"/>
    </location>
</feature>
<accession>A0ABD3QHR5</accession>
<sequence>MVSKRALKIGGAGLAVVAIAIGLGVGLGTKKNTATKNLTASQASAYDLYCGRRLDGTGRLLNAPSAEDVDVRQMSRKGMERKLGKTSAPINCSGSSTSQPVTDLCAPPMIQVPCPCAVVPSSPSGSNSWVSPSKGSSPGSSPKGSFSSPSGSFSNPKGSFSSPSGSFSNPKGSSPKSSGSTVTASKGTNTGSKGTSGGSFNGSNVKPQWRSDGWAADGWNGATTPGMVVPAPPSGGTFAKGSPSSSGGSKASFSGPSGSKSSGAAPSGSKGSFNSPSGSGSKGSKGSGVAPSGSKGSFSGPSSSGKGSKGSGVGPSGSKGSFSGPSGSGSKGSKGWGVTPSGSKGSFSGPSGSNGSSTCTCLVPSGSPKGSLSSGSKGSKGSNVSPGQCTCLAPMSSPKGSKGSGATGSKGSKGSMLVPVPCPCSGPVPLAPSVCEPTPMPSPTPTSCSEQLFFFFQGVCTNDVFLSTGMSYTSVSACCDASFGMGSMGNGCSFVDVCSTPVATPSPESPEPTYKPISNLVPPPTTPAPSPCGAQQFFFVNGQCTNDVFIANVFSYVSLVSCCDTNFGSNSLMNNGCNYIDVCNTPMPTSPSVTPEPSLPPATPAPTPCEAQVFFFSGNRCTNDVFIAGGFAYNSVTDCCNTNFGMGSFLSGNCNYVDICSTPMPSPSPVEPAVTPQPSPAPTPCEAQLFFFNGNECSNEFFIADTMSFSSLVQCCDMNFGSGSLNGGTNAGMTGGMSGGMTGGSNGGCVYTDVCNTLPPTPFPETPEPTPQPTPAPTPEPTPQPTPEPTPEPTPAPIEPIITPQPSPAPTPCEAQLFFFNGNSCSNEFFLSNVSSYSSLISCCSDNFGIDSFLMGSCQYTDICSTEPPSPSPVLTISPTSGSTPTVSTEVTGPPTMPDRPGL</sequence>
<evidence type="ECO:0000313" key="2">
    <source>
        <dbReference type="EMBL" id="KAL3799944.1"/>
    </source>
</evidence>
<organism evidence="2 3">
    <name type="scientific">Cyclotella cryptica</name>
    <dbReference type="NCBI Taxonomy" id="29204"/>
    <lineage>
        <taxon>Eukaryota</taxon>
        <taxon>Sar</taxon>
        <taxon>Stramenopiles</taxon>
        <taxon>Ochrophyta</taxon>
        <taxon>Bacillariophyta</taxon>
        <taxon>Coscinodiscophyceae</taxon>
        <taxon>Thalassiosirophycidae</taxon>
        <taxon>Stephanodiscales</taxon>
        <taxon>Stephanodiscaceae</taxon>
        <taxon>Cyclotella</taxon>
    </lineage>
</organism>
<feature type="region of interest" description="Disordered" evidence="1">
    <location>
        <begin position="77"/>
        <end position="98"/>
    </location>
</feature>
<dbReference type="EMBL" id="JABMIG020000035">
    <property type="protein sequence ID" value="KAL3799944.1"/>
    <property type="molecule type" value="Genomic_DNA"/>
</dbReference>
<dbReference type="PANTHER" id="PTHR48148">
    <property type="entry name" value="KERATINOCYTE PROLINE-RICH PROTEIN"/>
    <property type="match status" value="1"/>
</dbReference>
<feature type="compositionally biased region" description="Low complexity" evidence="1">
    <location>
        <begin position="341"/>
        <end position="357"/>
    </location>
</feature>
<feature type="region of interest" description="Disordered" evidence="1">
    <location>
        <begin position="760"/>
        <end position="809"/>
    </location>
</feature>
<feature type="region of interest" description="Disordered" evidence="1">
    <location>
        <begin position="121"/>
        <end position="360"/>
    </location>
</feature>
<dbReference type="PANTHER" id="PTHR48148:SF2">
    <property type="entry name" value="PA14 DOMAIN-CONTAINING PROTEIN"/>
    <property type="match status" value="1"/>
</dbReference>
<feature type="region of interest" description="Disordered" evidence="1">
    <location>
        <begin position="871"/>
        <end position="903"/>
    </location>
</feature>
<keyword evidence="3" id="KW-1185">Reference proteome</keyword>
<feature type="compositionally biased region" description="Low complexity" evidence="1">
    <location>
        <begin position="287"/>
        <end position="306"/>
    </location>
</feature>
<feature type="compositionally biased region" description="Low complexity" evidence="1">
    <location>
        <begin position="121"/>
        <end position="193"/>
    </location>
</feature>
<gene>
    <name evidence="2" type="ORF">HJC23_007417</name>
</gene>
<feature type="compositionally biased region" description="Polar residues" evidence="1">
    <location>
        <begin position="88"/>
        <end position="98"/>
    </location>
</feature>
<reference evidence="2 3" key="1">
    <citation type="journal article" date="2020" name="G3 (Bethesda)">
        <title>Improved Reference Genome for Cyclotella cryptica CCMP332, a Model for Cell Wall Morphogenesis, Salinity Adaptation, and Lipid Production in Diatoms (Bacillariophyta).</title>
        <authorList>
            <person name="Roberts W.R."/>
            <person name="Downey K.M."/>
            <person name="Ruck E.C."/>
            <person name="Traller J.C."/>
            <person name="Alverson A.J."/>
        </authorList>
    </citation>
    <scope>NUCLEOTIDE SEQUENCE [LARGE SCALE GENOMIC DNA]</scope>
    <source>
        <strain evidence="2 3">CCMP332</strain>
    </source>
</reference>
<dbReference type="AlphaFoldDB" id="A0ABD3QHR5"/>
<proteinExistence type="predicted"/>
<evidence type="ECO:0000256" key="1">
    <source>
        <dbReference type="SAM" id="MobiDB-lite"/>
    </source>
</evidence>
<feature type="compositionally biased region" description="Gly residues" evidence="1">
    <location>
        <begin position="307"/>
        <end position="317"/>
    </location>
</feature>
<protein>
    <submittedName>
        <fullName evidence="2">Uncharacterized protein</fullName>
    </submittedName>
</protein>
<name>A0ABD3QHR5_9STRA</name>
<comment type="caution">
    <text evidence="2">The sequence shown here is derived from an EMBL/GenBank/DDBJ whole genome shotgun (WGS) entry which is preliminary data.</text>
</comment>
<evidence type="ECO:0000313" key="3">
    <source>
        <dbReference type="Proteomes" id="UP001516023"/>
    </source>
</evidence>
<feature type="compositionally biased region" description="Low complexity" evidence="1">
    <location>
        <begin position="878"/>
        <end position="894"/>
    </location>
</feature>